<protein>
    <submittedName>
        <fullName evidence="6">LrgB family protein</fullName>
    </submittedName>
</protein>
<evidence type="ECO:0000256" key="1">
    <source>
        <dbReference type="ARBA" id="ARBA00004141"/>
    </source>
</evidence>
<keyword evidence="3 5" id="KW-1133">Transmembrane helix</keyword>
<dbReference type="Pfam" id="PF04172">
    <property type="entry name" value="LrgB"/>
    <property type="match status" value="1"/>
</dbReference>
<dbReference type="AlphaFoldDB" id="B1XUE1"/>
<evidence type="ECO:0000256" key="3">
    <source>
        <dbReference type="ARBA" id="ARBA00022989"/>
    </source>
</evidence>
<feature type="transmembrane region" description="Helical" evidence="5">
    <location>
        <begin position="16"/>
        <end position="39"/>
    </location>
</feature>
<gene>
    <name evidence="6" type="ordered locus">Pnec_0747</name>
</gene>
<accession>B1XUE1</accession>
<evidence type="ECO:0000256" key="5">
    <source>
        <dbReference type="SAM" id="Phobius"/>
    </source>
</evidence>
<feature type="transmembrane region" description="Helical" evidence="5">
    <location>
        <begin position="173"/>
        <end position="193"/>
    </location>
</feature>
<comment type="subcellular location">
    <subcellularLocation>
        <location evidence="1">Membrane</location>
        <topology evidence="1">Multi-pass membrane protein</topology>
    </subcellularLocation>
</comment>
<reference evidence="6" key="1">
    <citation type="submission" date="2008-03" db="EMBL/GenBank/DDBJ databases">
        <title>Complete sequence of Polynucleobacter necessarius STIR1.</title>
        <authorList>
            <consortium name="US DOE Joint Genome Institute"/>
            <person name="Copeland A."/>
            <person name="Lucas S."/>
            <person name="Lapidus A."/>
            <person name="Barry K."/>
            <person name="Detter J.C."/>
            <person name="Glavina del Rio T."/>
            <person name="Hammon N."/>
            <person name="Israni S."/>
            <person name="Dalin E."/>
            <person name="Tice H."/>
            <person name="Pitluck S."/>
            <person name="Chain P."/>
            <person name="Malfatti S."/>
            <person name="Shin M."/>
            <person name="Vergez L."/>
            <person name="Schmutz J."/>
            <person name="Larimer F."/>
            <person name="Land M."/>
            <person name="Hauser L."/>
            <person name="Kyrpides N."/>
            <person name="Kim E."/>
            <person name="Hahn M."/>
            <person name="Richardson P."/>
        </authorList>
    </citation>
    <scope>NUCLEOTIDE SEQUENCE [LARGE SCALE GENOMIC DNA]</scope>
    <source>
        <strain evidence="6">STIR1</strain>
    </source>
</reference>
<dbReference type="EMBL" id="CP001010">
    <property type="protein sequence ID" value="ACB43968.1"/>
    <property type="molecule type" value="Genomic_DNA"/>
</dbReference>
<dbReference type="eggNOG" id="COG1346">
    <property type="taxonomic scope" value="Bacteria"/>
</dbReference>
<dbReference type="HOGENOM" id="CLU_1089306_0_0_4"/>
<evidence type="ECO:0000256" key="4">
    <source>
        <dbReference type="ARBA" id="ARBA00023136"/>
    </source>
</evidence>
<evidence type="ECO:0000313" key="6">
    <source>
        <dbReference type="EMBL" id="ACB43968.1"/>
    </source>
</evidence>
<dbReference type="KEGG" id="pne:Pnec_0747"/>
<feature type="transmembrane region" description="Helical" evidence="5">
    <location>
        <begin position="230"/>
        <end position="253"/>
    </location>
</feature>
<feature type="transmembrane region" description="Helical" evidence="5">
    <location>
        <begin position="116"/>
        <end position="142"/>
    </location>
</feature>
<evidence type="ECO:0000256" key="2">
    <source>
        <dbReference type="ARBA" id="ARBA00022692"/>
    </source>
</evidence>
<name>B1XUE1_POLNS</name>
<dbReference type="InterPro" id="IPR007300">
    <property type="entry name" value="CidB/LrgB"/>
</dbReference>
<keyword evidence="4 5" id="KW-0472">Membrane</keyword>
<dbReference type="PANTHER" id="PTHR30249:SF0">
    <property type="entry name" value="PLASTIDAL GLYCOLATE_GLYCERATE TRANSLOCATOR 1, CHLOROPLASTIC"/>
    <property type="match status" value="1"/>
</dbReference>
<sequence>MLRVALNNLFDRQYSVAPWIGLIGALGLLTVCAAPLTLLSSGGTAAASSAGTAVAANPGTAASLASTVATGKSPLEHTASAATKKECSFFNVLGSATVSLAIPIYRGLSSLKGRSIPLVASLCTGGLVSIVSAVGIATLLGADTSITGAMYPKSVTASIAMGITERIGVSPTLTAIFAVSTGIFGAILAPFILNALGIKVWWQRGFAIGIGAHGIGTSRAFSIHPEAGTYASLAMGMNGVVSAVAIPIIYHLFNK</sequence>
<proteinExistence type="predicted"/>
<dbReference type="PANTHER" id="PTHR30249">
    <property type="entry name" value="PUTATIVE SEROTONIN TRANSPORTER"/>
    <property type="match status" value="1"/>
</dbReference>
<dbReference type="STRING" id="452638.Pnec_0747"/>
<organism evidence="6">
    <name type="scientific">Polynucleobacter necessarius subsp. necessarius (strain STIR1)</name>
    <dbReference type="NCBI Taxonomy" id="452638"/>
    <lineage>
        <taxon>Bacteria</taxon>
        <taxon>Pseudomonadati</taxon>
        <taxon>Pseudomonadota</taxon>
        <taxon>Betaproteobacteria</taxon>
        <taxon>Burkholderiales</taxon>
        <taxon>Burkholderiaceae</taxon>
        <taxon>Polynucleobacter</taxon>
    </lineage>
</organism>
<keyword evidence="2 5" id="KW-0812">Transmembrane</keyword>
<dbReference type="GO" id="GO:0016020">
    <property type="term" value="C:membrane"/>
    <property type="evidence" value="ECO:0007669"/>
    <property type="project" value="UniProtKB-SubCell"/>
</dbReference>